<feature type="transmembrane region" description="Helical" evidence="6">
    <location>
        <begin position="249"/>
        <end position="268"/>
    </location>
</feature>
<accession>A0A699ZVY2</accession>
<dbReference type="InterPro" id="IPR037185">
    <property type="entry name" value="EmrE-like"/>
</dbReference>
<feature type="domain" description="EamA" evidence="7">
    <location>
        <begin position="1"/>
        <end position="114"/>
    </location>
</feature>
<dbReference type="AlphaFoldDB" id="A0A699ZVY2"/>
<dbReference type="GO" id="GO:0016020">
    <property type="term" value="C:membrane"/>
    <property type="evidence" value="ECO:0007669"/>
    <property type="project" value="UniProtKB-SubCell"/>
</dbReference>
<gene>
    <name evidence="8" type="ORF">HaLaN_24209</name>
</gene>
<evidence type="ECO:0000313" key="9">
    <source>
        <dbReference type="Proteomes" id="UP000485058"/>
    </source>
</evidence>
<keyword evidence="4 6" id="KW-1133">Transmembrane helix</keyword>
<dbReference type="PANTHER" id="PTHR22911:SF6">
    <property type="entry name" value="SOLUTE CARRIER FAMILY 35 MEMBER G1"/>
    <property type="match status" value="1"/>
</dbReference>
<evidence type="ECO:0000256" key="4">
    <source>
        <dbReference type="ARBA" id="ARBA00022989"/>
    </source>
</evidence>
<reference evidence="8 9" key="1">
    <citation type="submission" date="2020-02" db="EMBL/GenBank/DDBJ databases">
        <title>Draft genome sequence of Haematococcus lacustris strain NIES-144.</title>
        <authorList>
            <person name="Morimoto D."/>
            <person name="Nakagawa S."/>
            <person name="Yoshida T."/>
            <person name="Sawayama S."/>
        </authorList>
    </citation>
    <scope>NUCLEOTIDE SEQUENCE [LARGE SCALE GENOMIC DNA]</scope>
    <source>
        <strain evidence="8 9">NIES-144</strain>
    </source>
</reference>
<feature type="transmembrane region" description="Helical" evidence="6">
    <location>
        <begin position="97"/>
        <end position="114"/>
    </location>
</feature>
<name>A0A699ZVY2_HAELA</name>
<dbReference type="PANTHER" id="PTHR22911">
    <property type="entry name" value="ACYL-MALONYL CONDENSING ENZYME-RELATED"/>
    <property type="match status" value="1"/>
</dbReference>
<feature type="transmembrane region" description="Helical" evidence="6">
    <location>
        <begin position="41"/>
        <end position="61"/>
    </location>
</feature>
<dbReference type="InterPro" id="IPR000620">
    <property type="entry name" value="EamA_dom"/>
</dbReference>
<feature type="transmembrane region" description="Helical" evidence="6">
    <location>
        <begin position="12"/>
        <end position="29"/>
    </location>
</feature>
<keyword evidence="9" id="KW-1185">Reference proteome</keyword>
<evidence type="ECO:0000256" key="1">
    <source>
        <dbReference type="ARBA" id="ARBA00004141"/>
    </source>
</evidence>
<evidence type="ECO:0000256" key="2">
    <source>
        <dbReference type="ARBA" id="ARBA00007635"/>
    </source>
</evidence>
<comment type="similarity">
    <text evidence="2">Belongs to the drug/metabolite transporter (DMT) superfamily. Plant drug/metabolite exporter (P-DME) (TC 2.A.7.4) family.</text>
</comment>
<feature type="transmembrane region" description="Helical" evidence="6">
    <location>
        <begin position="73"/>
        <end position="90"/>
    </location>
</feature>
<feature type="domain" description="EamA" evidence="7">
    <location>
        <begin position="132"/>
        <end position="265"/>
    </location>
</feature>
<evidence type="ECO:0000256" key="5">
    <source>
        <dbReference type="ARBA" id="ARBA00023136"/>
    </source>
</evidence>
<dbReference type="EMBL" id="BLLF01003026">
    <property type="protein sequence ID" value="GFH26115.1"/>
    <property type="molecule type" value="Genomic_DNA"/>
</dbReference>
<dbReference type="Proteomes" id="UP000485058">
    <property type="component" value="Unassembled WGS sequence"/>
</dbReference>
<keyword evidence="3 6" id="KW-0812">Transmembrane</keyword>
<evidence type="ECO:0000259" key="7">
    <source>
        <dbReference type="Pfam" id="PF00892"/>
    </source>
</evidence>
<dbReference type="Gene3D" id="1.10.3730.20">
    <property type="match status" value="1"/>
</dbReference>
<comment type="caution">
    <text evidence="8">The sequence shown here is derived from an EMBL/GenBank/DDBJ whole genome shotgun (WGS) entry which is preliminary data.</text>
</comment>
<organism evidence="8 9">
    <name type="scientific">Haematococcus lacustris</name>
    <name type="common">Green alga</name>
    <name type="synonym">Haematococcus pluvialis</name>
    <dbReference type="NCBI Taxonomy" id="44745"/>
    <lineage>
        <taxon>Eukaryota</taxon>
        <taxon>Viridiplantae</taxon>
        <taxon>Chlorophyta</taxon>
        <taxon>core chlorophytes</taxon>
        <taxon>Chlorophyceae</taxon>
        <taxon>CS clade</taxon>
        <taxon>Chlamydomonadales</taxon>
        <taxon>Haematococcaceae</taxon>
        <taxon>Haematococcus</taxon>
    </lineage>
</organism>
<comment type="subcellular location">
    <subcellularLocation>
        <location evidence="1">Membrane</location>
        <topology evidence="1">Multi-pass membrane protein</topology>
    </subcellularLocation>
</comment>
<feature type="transmembrane region" description="Helical" evidence="6">
    <location>
        <begin position="134"/>
        <end position="153"/>
    </location>
</feature>
<proteinExistence type="inferred from homology"/>
<protein>
    <recommendedName>
        <fullName evidence="7">EamA domain-containing protein</fullName>
    </recommendedName>
</protein>
<sequence length="352" mass="37322">KFLVPGVPPFEVAFIPSVVCLLTTSTVVYGTGAPIFVKSAWVTFLTLLRGVLGATSLVLYYLSLNLLPLKDAVTLYFCSPVISAFLEFTLLGNSLTLGSLLGCTFTVAGVVLVTQPGGEAQEDTGPEPGQRLGAMLAIAAAACNAASFIVVRLLSGRQSPVVITWWYNVVLMLATLVPLLLAYPLPPVLPNQHQALLLAAISIAQFSGQLVLNRGFQLVSPTKGSAINVLQVLFSYMWGLTMLHDTLNWVSAAGGGCVMLGVVCVALGGSSAPKAPTEPLLDSVEPDSALPVADEPSVVGPRRSVFVRQSILKVLENVRIGESRWRPLELCFWADQGALPAKGKEYPGLGYK</sequence>
<feature type="transmembrane region" description="Helical" evidence="6">
    <location>
        <begin position="165"/>
        <end position="183"/>
    </location>
</feature>
<evidence type="ECO:0000256" key="3">
    <source>
        <dbReference type="ARBA" id="ARBA00022692"/>
    </source>
</evidence>
<feature type="non-terminal residue" evidence="8">
    <location>
        <position position="352"/>
    </location>
</feature>
<evidence type="ECO:0000313" key="8">
    <source>
        <dbReference type="EMBL" id="GFH26115.1"/>
    </source>
</evidence>
<feature type="non-terminal residue" evidence="8">
    <location>
        <position position="1"/>
    </location>
</feature>
<dbReference type="Pfam" id="PF00892">
    <property type="entry name" value="EamA"/>
    <property type="match status" value="2"/>
</dbReference>
<keyword evidence="5 6" id="KW-0472">Membrane</keyword>
<dbReference type="SUPFAM" id="SSF103481">
    <property type="entry name" value="Multidrug resistance efflux transporter EmrE"/>
    <property type="match status" value="2"/>
</dbReference>
<evidence type="ECO:0000256" key="6">
    <source>
        <dbReference type="SAM" id="Phobius"/>
    </source>
</evidence>